<dbReference type="PANTHER" id="PTHR14241:SF32">
    <property type="entry name" value="VWFA DOMAIN-CONTAINING PROTEIN-RELATED"/>
    <property type="match status" value="1"/>
</dbReference>
<name>A0AA88W092_9ASTE</name>
<organism evidence="3 4">
    <name type="scientific">Escallonia herrerae</name>
    <dbReference type="NCBI Taxonomy" id="1293975"/>
    <lineage>
        <taxon>Eukaryota</taxon>
        <taxon>Viridiplantae</taxon>
        <taxon>Streptophyta</taxon>
        <taxon>Embryophyta</taxon>
        <taxon>Tracheophyta</taxon>
        <taxon>Spermatophyta</taxon>
        <taxon>Magnoliopsida</taxon>
        <taxon>eudicotyledons</taxon>
        <taxon>Gunneridae</taxon>
        <taxon>Pentapetalae</taxon>
        <taxon>asterids</taxon>
        <taxon>campanulids</taxon>
        <taxon>Escalloniales</taxon>
        <taxon>Escalloniaceae</taxon>
        <taxon>Escallonia</taxon>
    </lineage>
</organism>
<keyword evidence="1" id="KW-0175">Coiled coil</keyword>
<dbReference type="AlphaFoldDB" id="A0AA88W092"/>
<evidence type="ECO:0000256" key="2">
    <source>
        <dbReference type="SAM" id="Phobius"/>
    </source>
</evidence>
<evidence type="ECO:0000313" key="3">
    <source>
        <dbReference type="EMBL" id="KAK3017467.1"/>
    </source>
</evidence>
<keyword evidence="2" id="KW-0472">Membrane</keyword>
<evidence type="ECO:0000256" key="1">
    <source>
        <dbReference type="SAM" id="Coils"/>
    </source>
</evidence>
<evidence type="ECO:0008006" key="5">
    <source>
        <dbReference type="Google" id="ProtNLM"/>
    </source>
</evidence>
<dbReference type="Gene3D" id="3.40.50.300">
    <property type="entry name" value="P-loop containing nucleotide triphosphate hydrolases"/>
    <property type="match status" value="1"/>
</dbReference>
<feature type="coiled-coil region" evidence="1">
    <location>
        <begin position="71"/>
        <end position="105"/>
    </location>
</feature>
<dbReference type="SUPFAM" id="SSF52540">
    <property type="entry name" value="P-loop containing nucleoside triphosphate hydrolases"/>
    <property type="match status" value="1"/>
</dbReference>
<dbReference type="PANTHER" id="PTHR14241">
    <property type="entry name" value="INTERFERON-INDUCED PROTEIN 44"/>
    <property type="match status" value="1"/>
</dbReference>
<comment type="caution">
    <text evidence="3">The sequence shown here is derived from an EMBL/GenBank/DDBJ whole genome shotgun (WGS) entry which is preliminary data.</text>
</comment>
<proteinExistence type="predicted"/>
<keyword evidence="2" id="KW-0812">Transmembrane</keyword>
<evidence type="ECO:0000313" key="4">
    <source>
        <dbReference type="Proteomes" id="UP001188597"/>
    </source>
</evidence>
<keyword evidence="2" id="KW-1133">Transmembrane helix</keyword>
<dbReference type="EMBL" id="JAVXUP010001001">
    <property type="protein sequence ID" value="KAK3017467.1"/>
    <property type="molecule type" value="Genomic_DNA"/>
</dbReference>
<accession>A0AA88W092</accession>
<dbReference type="InterPro" id="IPR027417">
    <property type="entry name" value="P-loop_NTPase"/>
</dbReference>
<feature type="transmembrane region" description="Helical" evidence="2">
    <location>
        <begin position="385"/>
        <end position="405"/>
    </location>
</feature>
<gene>
    <name evidence="3" type="ORF">RJ639_006417</name>
</gene>
<protein>
    <recommendedName>
        <fullName evidence="5">G domain-containing protein</fullName>
    </recommendedName>
</protein>
<reference evidence="3" key="1">
    <citation type="submission" date="2022-12" db="EMBL/GenBank/DDBJ databases">
        <title>Draft genome assemblies for two species of Escallonia (Escalloniales).</title>
        <authorList>
            <person name="Chanderbali A."/>
            <person name="Dervinis C."/>
            <person name="Anghel I."/>
            <person name="Soltis D."/>
            <person name="Soltis P."/>
            <person name="Zapata F."/>
        </authorList>
    </citation>
    <scope>NUCLEOTIDE SEQUENCE</scope>
    <source>
        <strain evidence="3">UCBG64.0493</strain>
        <tissue evidence="3">Leaf</tissue>
    </source>
</reference>
<dbReference type="Proteomes" id="UP001188597">
    <property type="component" value="Unassembled WGS sequence"/>
</dbReference>
<sequence>MGGDTMPSVISSNDDESSFEQELAHTTFLRAEGLSKTEIGSVNAENGSVPGEYDEVGCGIGFGDLDSEANRRRANRAYDEVLRSYDELQRRSQNLEEAKSKILRLCLCFDCVSCSYTPGAWTEKVDGLKLRDYSVPKTVSLLLVGPKGSGKSSLVNRISRVFEDEEFTPERAQVTYNSAAGDGTYFVQEYMVPRGSKSFCLYDTRSLSDDVPENVEMLKRWMTKGVCHGELAIMKSDSALLKSRMKCKARQDGYYCSETRMVNFVIFVVNGLSVLKSMESNDEADKMYTEMIATMFNCPFLSFKDDKPVIVVTHGDLVSVSERSRLRVHLGERLGVPPHTQIFDIPESCDPATELTIVDMLRFSLEHADRHLPGKGWFMGKVRSFMPYLLCSSCFFVYASFLVYAF</sequence>
<keyword evidence="4" id="KW-1185">Reference proteome</keyword>